<dbReference type="EMBL" id="JADBGI010000009">
    <property type="protein sequence ID" value="MBE2999427.1"/>
    <property type="molecule type" value="Genomic_DNA"/>
</dbReference>
<evidence type="ECO:0000313" key="7">
    <source>
        <dbReference type="Proteomes" id="UP000806528"/>
    </source>
</evidence>
<dbReference type="Pfam" id="PF00126">
    <property type="entry name" value="HTH_1"/>
    <property type="match status" value="1"/>
</dbReference>
<comment type="similarity">
    <text evidence="1">Belongs to the LysR transcriptional regulatory family.</text>
</comment>
<comment type="caution">
    <text evidence="6">The sequence shown here is derived from an EMBL/GenBank/DDBJ whole genome shotgun (WGS) entry which is preliminary data.</text>
</comment>
<dbReference type="Pfam" id="PF03466">
    <property type="entry name" value="LysR_substrate"/>
    <property type="match status" value="1"/>
</dbReference>
<dbReference type="PROSITE" id="PS50931">
    <property type="entry name" value="HTH_LYSR"/>
    <property type="match status" value="1"/>
</dbReference>
<dbReference type="InterPro" id="IPR011991">
    <property type="entry name" value="ArsR-like_HTH"/>
</dbReference>
<feature type="domain" description="HTH lysR-type" evidence="5">
    <location>
        <begin position="17"/>
        <end position="69"/>
    </location>
</feature>
<reference evidence="6 7" key="1">
    <citation type="submission" date="2020-09" db="EMBL/GenBank/DDBJ databases">
        <title>Diversity and distribution of actinomycetes associated with coral in the coast of Hainan.</title>
        <authorList>
            <person name="Li F."/>
        </authorList>
    </citation>
    <scope>NUCLEOTIDE SEQUENCE [LARGE SCALE GENOMIC DNA]</scope>
    <source>
        <strain evidence="6 7">HNM0947</strain>
    </source>
</reference>
<dbReference type="CDD" id="cd00090">
    <property type="entry name" value="HTH_ARSR"/>
    <property type="match status" value="1"/>
</dbReference>
<evidence type="ECO:0000259" key="5">
    <source>
        <dbReference type="PROSITE" id="PS50931"/>
    </source>
</evidence>
<dbReference type="Proteomes" id="UP000806528">
    <property type="component" value="Unassembled WGS sequence"/>
</dbReference>
<dbReference type="Gene3D" id="1.10.10.10">
    <property type="entry name" value="Winged helix-like DNA-binding domain superfamily/Winged helix DNA-binding domain"/>
    <property type="match status" value="1"/>
</dbReference>
<organism evidence="6 7">
    <name type="scientific">Nocardiopsis coralli</name>
    <dbReference type="NCBI Taxonomy" id="2772213"/>
    <lineage>
        <taxon>Bacteria</taxon>
        <taxon>Bacillati</taxon>
        <taxon>Actinomycetota</taxon>
        <taxon>Actinomycetes</taxon>
        <taxon>Streptosporangiales</taxon>
        <taxon>Nocardiopsidaceae</taxon>
        <taxon>Nocardiopsis</taxon>
    </lineage>
</organism>
<name>A0ABR9P6E9_9ACTN</name>
<keyword evidence="2" id="KW-0805">Transcription regulation</keyword>
<dbReference type="Gene3D" id="3.40.190.10">
    <property type="entry name" value="Periplasmic binding protein-like II"/>
    <property type="match status" value="2"/>
</dbReference>
<dbReference type="PANTHER" id="PTHR30346">
    <property type="entry name" value="TRANSCRIPTIONAL DUAL REGULATOR HCAR-RELATED"/>
    <property type="match status" value="1"/>
</dbReference>
<dbReference type="InterPro" id="IPR005119">
    <property type="entry name" value="LysR_subst-bd"/>
</dbReference>
<keyword evidence="3" id="KW-0238">DNA-binding</keyword>
<dbReference type="RefSeq" id="WP_193122059.1">
    <property type="nucleotide sequence ID" value="NZ_JADBGI010000009.1"/>
</dbReference>
<keyword evidence="7" id="KW-1185">Reference proteome</keyword>
<dbReference type="InterPro" id="IPR036388">
    <property type="entry name" value="WH-like_DNA-bd_sf"/>
</dbReference>
<dbReference type="SUPFAM" id="SSF53850">
    <property type="entry name" value="Periplasmic binding protein-like II"/>
    <property type="match status" value="1"/>
</dbReference>
<proteinExistence type="inferred from homology"/>
<dbReference type="InterPro" id="IPR036390">
    <property type="entry name" value="WH_DNA-bd_sf"/>
</dbReference>
<sequence>MDSPEADRFLAALVPRLRMIRAVARTEHITQAAESLRMPQPTLSRALSRLQDELGLALVERTGRGVRLTRAGRLLLPHVERALEDLTRGVSEITGGEQGRVALTFLPTLGVEVVPALLRGFRVEHPGVRFSLTQEPWAQSLRRVSSGGADLALTSPLPAVPGLVSSVLHTQALRLVVPEQHRLASATAKVVPLAAAQEEFILLKEGRGVRHLTDRMGERAGFTPRVAFEADDIATARGLVGAGLGVSVLPARPEGPLPGTVELAIADGDTERPLGVVWPAEGSGGGYEPPAVRLFRDYVQRVGPRVIPDLTG</sequence>
<keyword evidence="4" id="KW-0804">Transcription</keyword>
<evidence type="ECO:0000256" key="3">
    <source>
        <dbReference type="ARBA" id="ARBA00023125"/>
    </source>
</evidence>
<dbReference type="InterPro" id="IPR000847">
    <property type="entry name" value="LysR_HTH_N"/>
</dbReference>
<evidence type="ECO:0000313" key="6">
    <source>
        <dbReference type="EMBL" id="MBE2999427.1"/>
    </source>
</evidence>
<gene>
    <name evidence="6" type="ORF">IDM40_12030</name>
</gene>
<accession>A0ABR9P6E9</accession>
<protein>
    <submittedName>
        <fullName evidence="6">LysR family transcriptional regulator</fullName>
    </submittedName>
</protein>
<dbReference type="PRINTS" id="PR00039">
    <property type="entry name" value="HTHLYSR"/>
</dbReference>
<evidence type="ECO:0000256" key="4">
    <source>
        <dbReference type="ARBA" id="ARBA00023163"/>
    </source>
</evidence>
<evidence type="ECO:0000256" key="2">
    <source>
        <dbReference type="ARBA" id="ARBA00023015"/>
    </source>
</evidence>
<dbReference type="PANTHER" id="PTHR30346:SF28">
    <property type="entry name" value="HTH-TYPE TRANSCRIPTIONAL REGULATOR CYNR"/>
    <property type="match status" value="1"/>
</dbReference>
<dbReference type="SUPFAM" id="SSF46785">
    <property type="entry name" value="Winged helix' DNA-binding domain"/>
    <property type="match status" value="1"/>
</dbReference>
<evidence type="ECO:0000256" key="1">
    <source>
        <dbReference type="ARBA" id="ARBA00009437"/>
    </source>
</evidence>